<dbReference type="Pfam" id="PF00440">
    <property type="entry name" value="TetR_N"/>
    <property type="match status" value="1"/>
</dbReference>
<feature type="DNA-binding region" description="H-T-H motif" evidence="4">
    <location>
        <begin position="41"/>
        <end position="60"/>
    </location>
</feature>
<keyword evidence="2 4" id="KW-0238">DNA-binding</keyword>
<dbReference type="InterPro" id="IPR049445">
    <property type="entry name" value="TetR_SbtR-like_C"/>
</dbReference>
<dbReference type="SUPFAM" id="SSF46689">
    <property type="entry name" value="Homeodomain-like"/>
    <property type="match status" value="1"/>
</dbReference>
<dbReference type="PRINTS" id="PR00455">
    <property type="entry name" value="HTHTETR"/>
</dbReference>
<dbReference type="Gene3D" id="1.10.357.10">
    <property type="entry name" value="Tetracycline Repressor, domain 2"/>
    <property type="match status" value="1"/>
</dbReference>
<evidence type="ECO:0000313" key="7">
    <source>
        <dbReference type="Proteomes" id="UP001614394"/>
    </source>
</evidence>
<keyword evidence="3" id="KW-0804">Transcription</keyword>
<feature type="domain" description="HTH tetR-type" evidence="5">
    <location>
        <begin position="19"/>
        <end position="78"/>
    </location>
</feature>
<dbReference type="InterPro" id="IPR050109">
    <property type="entry name" value="HTH-type_TetR-like_transc_reg"/>
</dbReference>
<name>A0ABW8CJB1_9ACTN</name>
<protein>
    <submittedName>
        <fullName evidence="6">TetR/AcrR family transcriptional regulator</fullName>
    </submittedName>
</protein>
<evidence type="ECO:0000256" key="4">
    <source>
        <dbReference type="PROSITE-ProRule" id="PRU00335"/>
    </source>
</evidence>
<evidence type="ECO:0000256" key="2">
    <source>
        <dbReference type="ARBA" id="ARBA00023125"/>
    </source>
</evidence>
<dbReference type="InterPro" id="IPR009057">
    <property type="entry name" value="Homeodomain-like_sf"/>
</dbReference>
<dbReference type="EMBL" id="JBITYG010000015">
    <property type="protein sequence ID" value="MFI9105897.1"/>
    <property type="molecule type" value="Genomic_DNA"/>
</dbReference>
<dbReference type="PANTHER" id="PTHR30055:SF234">
    <property type="entry name" value="HTH-TYPE TRANSCRIPTIONAL REGULATOR BETI"/>
    <property type="match status" value="1"/>
</dbReference>
<dbReference type="PANTHER" id="PTHR30055">
    <property type="entry name" value="HTH-TYPE TRANSCRIPTIONAL REGULATOR RUTR"/>
    <property type="match status" value="1"/>
</dbReference>
<reference evidence="6 7" key="1">
    <citation type="submission" date="2024-10" db="EMBL/GenBank/DDBJ databases">
        <title>The Natural Products Discovery Center: Release of the First 8490 Sequenced Strains for Exploring Actinobacteria Biosynthetic Diversity.</title>
        <authorList>
            <person name="Kalkreuter E."/>
            <person name="Kautsar S.A."/>
            <person name="Yang D."/>
            <person name="Bader C.D."/>
            <person name="Teijaro C.N."/>
            <person name="Fluegel L."/>
            <person name="Davis C.M."/>
            <person name="Simpson J.R."/>
            <person name="Lauterbach L."/>
            <person name="Steele A.D."/>
            <person name="Gui C."/>
            <person name="Meng S."/>
            <person name="Li G."/>
            <person name="Viehrig K."/>
            <person name="Ye F."/>
            <person name="Su P."/>
            <person name="Kiefer A.F."/>
            <person name="Nichols A."/>
            <person name="Cepeda A.J."/>
            <person name="Yan W."/>
            <person name="Fan B."/>
            <person name="Jiang Y."/>
            <person name="Adhikari A."/>
            <person name="Zheng C.-J."/>
            <person name="Schuster L."/>
            <person name="Cowan T.M."/>
            <person name="Smanski M.J."/>
            <person name="Chevrette M.G."/>
            <person name="De Carvalho L.P.S."/>
            <person name="Shen B."/>
        </authorList>
    </citation>
    <scope>NUCLEOTIDE SEQUENCE [LARGE SCALE GENOMIC DNA]</scope>
    <source>
        <strain evidence="6 7">NPDC053399</strain>
    </source>
</reference>
<evidence type="ECO:0000259" key="5">
    <source>
        <dbReference type="PROSITE" id="PS50977"/>
    </source>
</evidence>
<dbReference type="SUPFAM" id="SSF48498">
    <property type="entry name" value="Tetracyclin repressor-like, C-terminal domain"/>
    <property type="match status" value="1"/>
</dbReference>
<proteinExistence type="predicted"/>
<dbReference type="InterPro" id="IPR036271">
    <property type="entry name" value="Tet_transcr_reg_TetR-rel_C_sf"/>
</dbReference>
<dbReference type="Pfam" id="PF21597">
    <property type="entry name" value="TetR_C_43"/>
    <property type="match status" value="1"/>
</dbReference>
<dbReference type="Proteomes" id="UP001614394">
    <property type="component" value="Unassembled WGS sequence"/>
</dbReference>
<keyword evidence="7" id="KW-1185">Reference proteome</keyword>
<organism evidence="6 7">
    <name type="scientific">Streptomyces fildesensis</name>
    <dbReference type="NCBI Taxonomy" id="375757"/>
    <lineage>
        <taxon>Bacteria</taxon>
        <taxon>Bacillati</taxon>
        <taxon>Actinomycetota</taxon>
        <taxon>Actinomycetes</taxon>
        <taxon>Kitasatosporales</taxon>
        <taxon>Streptomycetaceae</taxon>
        <taxon>Streptomyces</taxon>
    </lineage>
</organism>
<accession>A0ABW8CJB1</accession>
<comment type="caution">
    <text evidence="6">The sequence shown here is derived from an EMBL/GenBank/DDBJ whole genome shotgun (WGS) entry which is preliminary data.</text>
</comment>
<dbReference type="PROSITE" id="PS50977">
    <property type="entry name" value="HTH_TETR_2"/>
    <property type="match status" value="1"/>
</dbReference>
<gene>
    <name evidence="6" type="ORF">ACIGXA_35870</name>
</gene>
<evidence type="ECO:0000256" key="3">
    <source>
        <dbReference type="ARBA" id="ARBA00023163"/>
    </source>
</evidence>
<dbReference type="InterPro" id="IPR001647">
    <property type="entry name" value="HTH_TetR"/>
</dbReference>
<keyword evidence="1" id="KW-0805">Transcription regulation</keyword>
<evidence type="ECO:0000256" key="1">
    <source>
        <dbReference type="ARBA" id="ARBA00023015"/>
    </source>
</evidence>
<dbReference type="RefSeq" id="WP_399656952.1">
    <property type="nucleotide sequence ID" value="NZ_JBITYG010000015.1"/>
</dbReference>
<sequence length="225" mass="24696">MSDSDRSRCPKRVLRRDAQRNRDALIAVARTAFAQDGIDAPLESIAKRAGVAIGTLYRHFPTRLDVIEAIFAEKLAEWLAAAERGAAADDPWEGFAGYLEDMCALQAGDRGFNDLASMRLPSSPEVERLRLRIFELSRDILHRAQRAGAVRPDLTPEDLAFLVWSQARITQATREVAPSAWRRHLALLLDGFRAERAHPLPEPAMTPTQVGLAMAALGGSSSCPG</sequence>
<evidence type="ECO:0000313" key="6">
    <source>
        <dbReference type="EMBL" id="MFI9105897.1"/>
    </source>
</evidence>